<feature type="coiled-coil region" evidence="1">
    <location>
        <begin position="367"/>
        <end position="394"/>
    </location>
</feature>
<evidence type="ECO:0000256" key="2">
    <source>
        <dbReference type="SAM" id="MobiDB-lite"/>
    </source>
</evidence>
<feature type="region of interest" description="Disordered" evidence="2">
    <location>
        <begin position="481"/>
        <end position="504"/>
    </location>
</feature>
<evidence type="ECO:0000256" key="1">
    <source>
        <dbReference type="SAM" id="Coils"/>
    </source>
</evidence>
<feature type="compositionally biased region" description="Polar residues" evidence="2">
    <location>
        <begin position="672"/>
        <end position="689"/>
    </location>
</feature>
<feature type="region of interest" description="Disordered" evidence="2">
    <location>
        <begin position="746"/>
        <end position="767"/>
    </location>
</feature>
<keyword evidence="4" id="KW-1185">Reference proteome</keyword>
<feature type="non-terminal residue" evidence="3">
    <location>
        <position position="782"/>
    </location>
</feature>
<keyword evidence="1" id="KW-0175">Coiled coil</keyword>
<feature type="region of interest" description="Disordered" evidence="2">
    <location>
        <begin position="666"/>
        <end position="689"/>
    </location>
</feature>
<organism evidence="3 4">
    <name type="scientific">Aduncisulcus paluster</name>
    <dbReference type="NCBI Taxonomy" id="2918883"/>
    <lineage>
        <taxon>Eukaryota</taxon>
        <taxon>Metamonada</taxon>
        <taxon>Carpediemonas-like organisms</taxon>
        <taxon>Aduncisulcus</taxon>
    </lineage>
</organism>
<dbReference type="Proteomes" id="UP001057375">
    <property type="component" value="Unassembled WGS sequence"/>
</dbReference>
<protein>
    <submittedName>
        <fullName evidence="3">Uncharacterized protein</fullName>
    </submittedName>
</protein>
<accession>A0ABQ5K3E8</accession>
<feature type="compositionally biased region" description="Polar residues" evidence="2">
    <location>
        <begin position="487"/>
        <end position="504"/>
    </location>
</feature>
<dbReference type="EMBL" id="BQXS01012698">
    <property type="protein sequence ID" value="GKT27035.1"/>
    <property type="molecule type" value="Genomic_DNA"/>
</dbReference>
<comment type="caution">
    <text evidence="3">The sequence shown here is derived from an EMBL/GenBank/DDBJ whole genome shotgun (WGS) entry which is preliminary data.</text>
</comment>
<gene>
    <name evidence="3" type="ORF">ADUPG1_013581</name>
</gene>
<reference evidence="3" key="1">
    <citation type="submission" date="2022-03" db="EMBL/GenBank/DDBJ databases">
        <title>Draft genome sequence of Aduncisulcus paluster, a free-living microaerophilic Fornicata.</title>
        <authorList>
            <person name="Yuyama I."/>
            <person name="Kume K."/>
            <person name="Tamura T."/>
            <person name="Inagaki Y."/>
            <person name="Hashimoto T."/>
        </authorList>
    </citation>
    <scope>NUCLEOTIDE SEQUENCE</scope>
    <source>
        <strain evidence="3">NY0171</strain>
    </source>
</reference>
<name>A0ABQ5K3E8_9EUKA</name>
<evidence type="ECO:0000313" key="4">
    <source>
        <dbReference type="Proteomes" id="UP001057375"/>
    </source>
</evidence>
<evidence type="ECO:0000313" key="3">
    <source>
        <dbReference type="EMBL" id="GKT27035.1"/>
    </source>
</evidence>
<sequence length="782" mass="90136">MDFIPNSAVDEVEEEDAIIEKIHTSSSEGFHRITKADSDQETTIRSRFHRRDSECSDDIEFLHRDLECHCSVCSKHICLSLTSEYDLKEKSKANSGSISPHYPLYGSNEIGDFEVFDISQDSILGSSNSQQYVPIDIANIKGDFEQSEFHEEKFVSDSISHCFSPNPIFRKAFKDKDGKEEQEEEKEPHDCDLHRKSISFSFMSIPFIKEPRMMEIPKKEEEIVSIPTQFDGYSIDSIYIQLQAQEGDLCRRKPDPSDNISTIHYPKTIFMFFYAINGMIYRRKCYFPLLGDLSLKLQTNLFVKMKVCLDSIFRLDIYQQSSWDNSPFCSIFRLRISRNNRIEDAIRLEKSKRYLEELPRRKWIISQDFEKEQRKRKERRLKEAEMLVEIEKKINYFLDISSPSSSSPLLPDNNQGIVNVHNENRPLIDFLLNFYKYNNPLALQHFCKEKDLQDKFFCGTFLIDKEILDSKNISNPIIDKDTEVESSHSPNYRHPTTTLSPLGGPSSQIAGFQKFMFDTNRISFNCIRIPFTKPIPISSVFLNFKLSDMLKSMSHALSFSDSPAKESDSDHPHVGPMDPDTPIISPLTTIHNHLLISIEFQRPPPEKKPLTRQQLLLNFYKYNNPLALQHFCKEKDLQDKFFCGTFLIDKEILDSKNISNPIIDKDTEVESSHSPNYRHPTTTLSPLGGPSSQIAGFQKFMFDTNRISFNCIRIPFTKPIPISSVFLNFKLSDMLKSMSHALSFSDSPAKESDSDHPHVGPMDPDTPIISPLTTIHNHLLIS</sequence>
<proteinExistence type="predicted"/>
<feature type="compositionally biased region" description="Basic and acidic residues" evidence="2">
    <location>
        <begin position="748"/>
        <end position="758"/>
    </location>
</feature>